<evidence type="ECO:0000313" key="2">
    <source>
        <dbReference type="Proteomes" id="UP001596250"/>
    </source>
</evidence>
<dbReference type="PANTHER" id="PTHR34796">
    <property type="entry name" value="EXPRESSED PROTEIN"/>
    <property type="match status" value="1"/>
</dbReference>
<protein>
    <submittedName>
        <fullName evidence="1">DUF309 domain-containing protein</fullName>
    </submittedName>
</protein>
<dbReference type="RefSeq" id="WP_379895889.1">
    <property type="nucleotide sequence ID" value="NZ_CBCSCT010000016.1"/>
</dbReference>
<sequence>MNLPEELVQYLVYFHTERDFFECHEVMEEYWKKQGRGPYEPVWRGLIQLAVALYHERRGNVRGAVIMLASAKAKLDRQETEQVGIDRHRLVQVIASRLEQLEKQPETPYTDMDIPIDDPLMEQCLKLAAEQNVVWGTPSSMDNLEVVEKHRRRDRSEVIEARRASLEKRMAKRKTVHPRV</sequence>
<dbReference type="InterPro" id="IPR023203">
    <property type="entry name" value="TTHA0068_sf"/>
</dbReference>
<keyword evidence="2" id="KW-1185">Reference proteome</keyword>
<dbReference type="Proteomes" id="UP001596250">
    <property type="component" value="Unassembled WGS sequence"/>
</dbReference>
<name>A0ABW1ITS6_9BACL</name>
<comment type="caution">
    <text evidence="1">The sequence shown here is derived from an EMBL/GenBank/DDBJ whole genome shotgun (WGS) entry which is preliminary data.</text>
</comment>
<dbReference type="Pfam" id="PF03745">
    <property type="entry name" value="DUF309"/>
    <property type="match status" value="1"/>
</dbReference>
<accession>A0ABW1ITS6</accession>
<dbReference type="InterPro" id="IPR005500">
    <property type="entry name" value="DUF309"/>
</dbReference>
<proteinExistence type="predicted"/>
<gene>
    <name evidence="1" type="ORF">ACFPXP_18610</name>
</gene>
<dbReference type="PANTHER" id="PTHR34796:SF1">
    <property type="entry name" value="EXPRESSED PROTEIN"/>
    <property type="match status" value="1"/>
</dbReference>
<dbReference type="EMBL" id="JBHSQV010000180">
    <property type="protein sequence ID" value="MFC5988421.1"/>
    <property type="molecule type" value="Genomic_DNA"/>
</dbReference>
<reference evidence="2" key="1">
    <citation type="journal article" date="2019" name="Int. J. Syst. Evol. Microbiol.">
        <title>The Global Catalogue of Microorganisms (GCM) 10K type strain sequencing project: providing services to taxonomists for standard genome sequencing and annotation.</title>
        <authorList>
            <consortium name="The Broad Institute Genomics Platform"/>
            <consortium name="The Broad Institute Genome Sequencing Center for Infectious Disease"/>
            <person name="Wu L."/>
            <person name="Ma J."/>
        </authorList>
    </citation>
    <scope>NUCLEOTIDE SEQUENCE [LARGE SCALE GENOMIC DNA]</scope>
    <source>
        <strain evidence="2">CCM 8749</strain>
    </source>
</reference>
<dbReference type="Gene3D" id="1.10.3450.10">
    <property type="entry name" value="TTHA0068-like"/>
    <property type="match status" value="1"/>
</dbReference>
<organism evidence="1 2">
    <name type="scientific">Marinicrinis lubricantis</name>
    <dbReference type="NCBI Taxonomy" id="2086470"/>
    <lineage>
        <taxon>Bacteria</taxon>
        <taxon>Bacillati</taxon>
        <taxon>Bacillota</taxon>
        <taxon>Bacilli</taxon>
        <taxon>Bacillales</taxon>
        <taxon>Paenibacillaceae</taxon>
    </lineage>
</organism>
<evidence type="ECO:0000313" key="1">
    <source>
        <dbReference type="EMBL" id="MFC5988421.1"/>
    </source>
</evidence>
<dbReference type="SUPFAM" id="SSF140663">
    <property type="entry name" value="TTHA0068-like"/>
    <property type="match status" value="1"/>
</dbReference>